<dbReference type="GO" id="GO:0030246">
    <property type="term" value="F:carbohydrate binding"/>
    <property type="evidence" value="ECO:0007669"/>
    <property type="project" value="InterPro"/>
</dbReference>
<dbReference type="InterPro" id="IPR011444">
    <property type="entry name" value="DUF1549"/>
</dbReference>
<dbReference type="InterPro" id="IPR005084">
    <property type="entry name" value="CBM6"/>
</dbReference>
<evidence type="ECO:0000256" key="2">
    <source>
        <dbReference type="ARBA" id="ARBA00022729"/>
    </source>
</evidence>
<dbReference type="GO" id="GO:0020037">
    <property type="term" value="F:heme binding"/>
    <property type="evidence" value="ECO:0007669"/>
    <property type="project" value="InterPro"/>
</dbReference>
<sequence>MRYFWLGGLALTATVAACTVGGLFGGKRISYNEQIRPIVNAKCITCHGGIKKSGNFSMLFREEALAKAKSGKYAIVPGDADASELVKRLVSDDPELRMPLEHPPLSKDEINLIRDWIDQGAEWEDHWAYLPPKRGTDATTKSIDTFVRERLEQEGLKPAPEADRATLLRRVSLDLTGLPPTHQQATRFLRDTSPNAYEKLVDTLLASPRFGERWASMWLDLARYADSKGYEKDLERSIWTYRDWVIDAFNRDLPFDRFTLEQLAGDLLPATDAATYQRNLIATAFHRNTMANDEGGTNDEEFRNMALIDRVSTTFEVWQGTTMSCVQCHSHPYDPIRHADFYKFLAFFNNTEDRDIYNEKPKLSTFTPDNEQYLRRLMGWIRQRVPAEVATLPSDPLTGLGEQRSELLSRVGYRRIEAEDFDSTSRHIELWDNQTAIMQTTEGAFVGYDNVDLTGVSAITYRYTTSFSSFIELHLDRPDGPLISRTKIPATQDGAPGQWYNWKTYGTHRATVQPTSGLTRPGRHTVFLVFRKDKEFRSDLVHIDWFHLDVPQAPISRNPALRDSVERLTSIPAITTPVMRERPAHRARQAHVFIRGNWLTKGQPVQPDVPRTIGNVADKTMQTRLDMARWLVSRENPLTARVMVNRFWEQLFGYGLVETLEDFGTMGGRPSHPELLDALAVRFQDTYRWSMKKLLRELVLSATYRQSALVSKDLQERDPRNRLLARGPRVRLSAEQIRDQALAVSGLLNPAIGGPSVRPFNPTNDGWKNEKPESRHRRALYTFWQRTNPYPSMVTFDSPQRNLCVSRRIRTNTPLQALTTLNDTVYVEAAQHLARYMQRRGRTLPEQISAGYQRILFRQPSPAKLMLLKQLYAEATITTDKKGLTLVANAILNLDETLTK</sequence>
<keyword evidence="1 4" id="KW-0479">Metal-binding</keyword>
<keyword evidence="8" id="KW-1185">Reference proteome</keyword>
<evidence type="ECO:0000259" key="5">
    <source>
        <dbReference type="PROSITE" id="PS51007"/>
    </source>
</evidence>
<dbReference type="Gene3D" id="2.60.120.260">
    <property type="entry name" value="Galactose-binding domain-like"/>
    <property type="match status" value="1"/>
</dbReference>
<evidence type="ECO:0000259" key="6">
    <source>
        <dbReference type="PROSITE" id="PS51175"/>
    </source>
</evidence>
<dbReference type="CDD" id="cd04084">
    <property type="entry name" value="CBM6_xylanase-like"/>
    <property type="match status" value="1"/>
</dbReference>
<dbReference type="InterPro" id="IPR022655">
    <property type="entry name" value="DUF1553"/>
</dbReference>
<dbReference type="PROSITE" id="PS51175">
    <property type="entry name" value="CBM6"/>
    <property type="match status" value="1"/>
</dbReference>
<reference evidence="7 8" key="1">
    <citation type="submission" date="2016-01" db="EMBL/GenBank/DDBJ databases">
        <authorList>
            <person name="Oliw E.H."/>
        </authorList>
    </citation>
    <scope>NUCLEOTIDE SEQUENCE [LARGE SCALE GENOMIC DNA]</scope>
    <source>
        <strain evidence="7 8">DY10</strain>
    </source>
</reference>
<evidence type="ECO:0000256" key="4">
    <source>
        <dbReference type="PROSITE-ProRule" id="PRU00433"/>
    </source>
</evidence>
<dbReference type="OrthoDB" id="1384247at2"/>
<dbReference type="PROSITE" id="PS51257">
    <property type="entry name" value="PROKAR_LIPOPROTEIN"/>
    <property type="match status" value="1"/>
</dbReference>
<dbReference type="GO" id="GO:0046872">
    <property type="term" value="F:metal ion binding"/>
    <property type="evidence" value="ECO:0007669"/>
    <property type="project" value="UniProtKB-KW"/>
</dbReference>
<evidence type="ECO:0000256" key="3">
    <source>
        <dbReference type="ARBA" id="ARBA00023004"/>
    </source>
</evidence>
<gene>
    <name evidence="7" type="ORF">AWR27_16040</name>
</gene>
<keyword evidence="2" id="KW-0732">Signal</keyword>
<dbReference type="EMBL" id="CP014263">
    <property type="protein sequence ID" value="AQG80702.1"/>
    <property type="molecule type" value="Genomic_DNA"/>
</dbReference>
<dbReference type="Pfam" id="PF07583">
    <property type="entry name" value="PSCyt2"/>
    <property type="match status" value="1"/>
</dbReference>
<dbReference type="Pfam" id="PF07635">
    <property type="entry name" value="PSCyt1"/>
    <property type="match status" value="1"/>
</dbReference>
<dbReference type="InterPro" id="IPR011429">
    <property type="entry name" value="Cyt_c_Planctomycete-type"/>
</dbReference>
<evidence type="ECO:0000313" key="8">
    <source>
        <dbReference type="Proteomes" id="UP000187941"/>
    </source>
</evidence>
<feature type="domain" description="Cytochrome c" evidence="5">
    <location>
        <begin position="21"/>
        <end position="121"/>
    </location>
</feature>
<dbReference type="PROSITE" id="PS51007">
    <property type="entry name" value="CYTC"/>
    <property type="match status" value="1"/>
</dbReference>
<name>A0A1P9WZA0_9BACT</name>
<protein>
    <recommendedName>
        <fullName evidence="9">Cytochrome c domain-containing protein</fullName>
    </recommendedName>
</protein>
<organism evidence="7 8">
    <name type="scientific">Spirosoma montaniterrae</name>
    <dbReference type="NCBI Taxonomy" id="1178516"/>
    <lineage>
        <taxon>Bacteria</taxon>
        <taxon>Pseudomonadati</taxon>
        <taxon>Bacteroidota</taxon>
        <taxon>Cytophagia</taxon>
        <taxon>Cytophagales</taxon>
        <taxon>Cytophagaceae</taxon>
        <taxon>Spirosoma</taxon>
    </lineage>
</organism>
<keyword evidence="3 4" id="KW-0408">Iron</keyword>
<keyword evidence="4" id="KW-0349">Heme</keyword>
<dbReference type="InterPro" id="IPR008979">
    <property type="entry name" value="Galactose-bd-like_sf"/>
</dbReference>
<dbReference type="GO" id="GO:0009055">
    <property type="term" value="F:electron transfer activity"/>
    <property type="evidence" value="ECO:0007669"/>
    <property type="project" value="InterPro"/>
</dbReference>
<evidence type="ECO:0008006" key="9">
    <source>
        <dbReference type="Google" id="ProtNLM"/>
    </source>
</evidence>
<dbReference type="SMART" id="SM00606">
    <property type="entry name" value="CBD_IV"/>
    <property type="match status" value="1"/>
</dbReference>
<evidence type="ECO:0000256" key="1">
    <source>
        <dbReference type="ARBA" id="ARBA00022723"/>
    </source>
</evidence>
<accession>A0A1P9WZA0</accession>
<dbReference type="SUPFAM" id="SSF49785">
    <property type="entry name" value="Galactose-binding domain-like"/>
    <property type="match status" value="1"/>
</dbReference>
<dbReference type="STRING" id="1178516.AWR27_16040"/>
<dbReference type="AlphaFoldDB" id="A0A1P9WZA0"/>
<dbReference type="PANTHER" id="PTHR35889:SF3">
    <property type="entry name" value="F-BOX DOMAIN-CONTAINING PROTEIN"/>
    <property type="match status" value="1"/>
</dbReference>
<dbReference type="Pfam" id="PF07587">
    <property type="entry name" value="PSD1"/>
    <property type="match status" value="1"/>
</dbReference>
<dbReference type="PANTHER" id="PTHR35889">
    <property type="entry name" value="CYCLOINULO-OLIGOSACCHARIDE FRUCTANOTRANSFERASE-RELATED"/>
    <property type="match status" value="1"/>
</dbReference>
<dbReference type="Pfam" id="PF03422">
    <property type="entry name" value="CBM_6"/>
    <property type="match status" value="1"/>
</dbReference>
<evidence type="ECO:0000313" key="7">
    <source>
        <dbReference type="EMBL" id="AQG80702.1"/>
    </source>
</evidence>
<dbReference type="InterPro" id="IPR009056">
    <property type="entry name" value="Cyt_c-like_dom"/>
</dbReference>
<dbReference type="KEGG" id="smon:AWR27_16040"/>
<dbReference type="Proteomes" id="UP000187941">
    <property type="component" value="Chromosome"/>
</dbReference>
<feature type="domain" description="CBM6" evidence="6">
    <location>
        <begin position="414"/>
        <end position="549"/>
    </location>
</feature>
<dbReference type="InterPro" id="IPR006584">
    <property type="entry name" value="Cellulose-bd_IV"/>
</dbReference>
<proteinExistence type="predicted"/>